<proteinExistence type="predicted"/>
<evidence type="ECO:0000313" key="1">
    <source>
        <dbReference type="EMBL" id="KAJ7997832.1"/>
    </source>
</evidence>
<sequence>MASLPYQLTYRASLPYKLTYRASLLYQLTYRASLHTIDLPGFTTIPVDLQGFTTLPIDLQGFTTILVDLQGFTTIPVDLQGFITIPVDLQGFTTIPVDLQGFTTIPVDLQGFTTIPVDLQGFTTIPVDLQGFTTIPVDLQGFTTIPVDLQGFTTIPVDLQGFTTLPIDLQGFTTIPVDLQGFITIPVDLQGFITIPVDLQGFITIPVDLQGFTTIPVDLQGFTTIPVDLQGFTTIPVDLQGFTTIPVDLQGFTTIPVDLQGFTTIPVVLQGFITIFSDTVLYIQFRLILPIVANVKTAVAKGFVSSLLKLYEDWHNKDTSHEAVPIRLALLHCLQQVTHCRLGREALVAHGGISLLYQSTQTCLASKGLESLVKPAVQLMRKCCPKCHLPLTSDQSVYTTVLPGRAAATPSGPQHVGFEDESDNEVENEETDCTKEYDDDLESDVTKLRSRSEMDRPVEQLGQYVRLCPELHHDFQDLDSGSELDDSSDEEDYRNNGRSTVTHGEPSSCSPATQAVEDGDQSVKGGPAEKHLQPRDFHSHLLSSSGPKQDGCPSMVDRLLEKHGASIPHHDPRLYRTAAALTKSVPGYSILAFPDFWGHLPPRSKEPMAGRRPNVQRKKVFEDIQRLLYPEDIINEVVFDLVEPSTQGSPEYSCSLRFFSQFESGNLRKAVRIRSHEYDLILNADVNCSQHHQWFYFEVSGMTPDVPYRFNVINCEKANSQFNYGMQPVLYSVKEALEGRPHWVRTGTEICYYRNNHYPTQGGKISSFYTLTFTVTFRHNQDVCYLAYHFPYTYSALQSHLQGLQRSVDPAKVFFRQQSLSDTLGGNPCPLVTITAVPSSRSWRDLHQMRNRPCVVLTARVHPGESNASWAMKGTLEFLCGDHPRAASLREAFIFKIIPMLNPDGVINGNHRCCINGEDLNRQWLKPDPVLSPTIYHAKGFLYYLNSIGRTPLVFCDYHGHSRKKNVFLYGCSVKETVWQSGSTVNTGTLKEDPGYRTIPKTLDRIAPAFSINSCNYLVEKSRGATARVVVWREMGVLRSYTLESTYNGCDQGVLKGLQTGTSELEEIGSKLCQSLLSLRRGTNPYQTGVIRHSALVELDHNLLDHSSLNCFEDDEPPCVEEIEYLTDSFPKSKGNDLDAEVNGNTSSTDEEDEDEPELNRNGRRRSGESRLCSRLIGQENPGGVSYLNTESTACLFTAESVHHYLPLALHALPVKTL</sequence>
<gene>
    <name evidence="1" type="ORF">DPEC_G00216240</name>
</gene>
<name>A0ACC2G2S3_DALPE</name>
<organism evidence="1 2">
    <name type="scientific">Dallia pectoralis</name>
    <name type="common">Alaska blackfish</name>
    <dbReference type="NCBI Taxonomy" id="75939"/>
    <lineage>
        <taxon>Eukaryota</taxon>
        <taxon>Metazoa</taxon>
        <taxon>Chordata</taxon>
        <taxon>Craniata</taxon>
        <taxon>Vertebrata</taxon>
        <taxon>Euteleostomi</taxon>
        <taxon>Actinopterygii</taxon>
        <taxon>Neopterygii</taxon>
        <taxon>Teleostei</taxon>
        <taxon>Protacanthopterygii</taxon>
        <taxon>Esociformes</taxon>
        <taxon>Umbridae</taxon>
        <taxon>Dallia</taxon>
    </lineage>
</organism>
<comment type="caution">
    <text evidence="1">The sequence shown here is derived from an EMBL/GenBank/DDBJ whole genome shotgun (WGS) entry which is preliminary data.</text>
</comment>
<protein>
    <submittedName>
        <fullName evidence="1">Uncharacterized protein</fullName>
    </submittedName>
</protein>
<reference evidence="1" key="1">
    <citation type="submission" date="2021-05" db="EMBL/GenBank/DDBJ databases">
        <authorList>
            <person name="Pan Q."/>
            <person name="Jouanno E."/>
            <person name="Zahm M."/>
            <person name="Klopp C."/>
            <person name="Cabau C."/>
            <person name="Louis A."/>
            <person name="Berthelot C."/>
            <person name="Parey E."/>
            <person name="Roest Crollius H."/>
            <person name="Montfort J."/>
            <person name="Robinson-Rechavi M."/>
            <person name="Bouchez O."/>
            <person name="Lampietro C."/>
            <person name="Lopez Roques C."/>
            <person name="Donnadieu C."/>
            <person name="Postlethwait J."/>
            <person name="Bobe J."/>
            <person name="Dillon D."/>
            <person name="Chandos A."/>
            <person name="von Hippel F."/>
            <person name="Guiguen Y."/>
        </authorList>
    </citation>
    <scope>NUCLEOTIDE SEQUENCE</scope>
    <source>
        <strain evidence="1">YG-Jan2019</strain>
    </source>
</reference>
<keyword evidence="2" id="KW-1185">Reference proteome</keyword>
<evidence type="ECO:0000313" key="2">
    <source>
        <dbReference type="Proteomes" id="UP001157502"/>
    </source>
</evidence>
<dbReference type="EMBL" id="CM055745">
    <property type="protein sequence ID" value="KAJ7997832.1"/>
    <property type="molecule type" value="Genomic_DNA"/>
</dbReference>
<accession>A0ACC2G2S3</accession>
<dbReference type="Proteomes" id="UP001157502">
    <property type="component" value="Chromosome 18"/>
</dbReference>